<keyword evidence="8" id="KW-0547">Nucleotide-binding</keyword>
<dbReference type="GO" id="GO:0005737">
    <property type="term" value="C:cytoplasm"/>
    <property type="evidence" value="ECO:0007669"/>
    <property type="project" value="UniProtKB-SubCell"/>
</dbReference>
<keyword evidence="5" id="KW-0808">Transferase</keyword>
<keyword evidence="6" id="KW-0819">tRNA processing</keyword>
<accession>A0A101IKU4</accession>
<dbReference type="GO" id="GO:0005524">
    <property type="term" value="F:ATP binding"/>
    <property type="evidence" value="ECO:0007669"/>
    <property type="project" value="UniProtKB-KW"/>
</dbReference>
<dbReference type="NCBIfam" id="TIGR00057">
    <property type="entry name" value="L-threonylcarbamoyladenylate synthase"/>
    <property type="match status" value="1"/>
</dbReference>
<evidence type="ECO:0000256" key="4">
    <source>
        <dbReference type="ARBA" id="ARBA00022490"/>
    </source>
</evidence>
<evidence type="ECO:0000256" key="6">
    <source>
        <dbReference type="ARBA" id="ARBA00022694"/>
    </source>
</evidence>
<evidence type="ECO:0000256" key="2">
    <source>
        <dbReference type="ARBA" id="ARBA00007663"/>
    </source>
</evidence>
<dbReference type="InterPro" id="IPR050156">
    <property type="entry name" value="TC-AMP_synthase_SUA5"/>
</dbReference>
<dbReference type="GO" id="GO:0003725">
    <property type="term" value="F:double-stranded RNA binding"/>
    <property type="evidence" value="ECO:0007669"/>
    <property type="project" value="InterPro"/>
</dbReference>
<dbReference type="EMBL" id="LGFT01000002">
    <property type="protein sequence ID" value="KUK45477.1"/>
    <property type="molecule type" value="Genomic_DNA"/>
</dbReference>
<evidence type="ECO:0000259" key="12">
    <source>
        <dbReference type="PROSITE" id="PS51163"/>
    </source>
</evidence>
<dbReference type="Gene3D" id="3.90.870.10">
    <property type="entry name" value="DHBP synthase"/>
    <property type="match status" value="1"/>
</dbReference>
<dbReference type="AlphaFoldDB" id="A0A101IKU4"/>
<dbReference type="InterPro" id="IPR006070">
    <property type="entry name" value="Sua5-like_dom"/>
</dbReference>
<comment type="catalytic activity">
    <reaction evidence="11">
        <text>L-threonine + hydrogencarbonate + ATP = L-threonylcarbamoyladenylate + diphosphate + H2O</text>
        <dbReference type="Rhea" id="RHEA:36407"/>
        <dbReference type="ChEBI" id="CHEBI:15377"/>
        <dbReference type="ChEBI" id="CHEBI:17544"/>
        <dbReference type="ChEBI" id="CHEBI:30616"/>
        <dbReference type="ChEBI" id="CHEBI:33019"/>
        <dbReference type="ChEBI" id="CHEBI:57926"/>
        <dbReference type="ChEBI" id="CHEBI:73682"/>
        <dbReference type="EC" id="2.7.7.87"/>
    </reaction>
</comment>
<comment type="similarity">
    <text evidence="2">Belongs to the SUA5 family.</text>
</comment>
<dbReference type="GO" id="GO:0061710">
    <property type="term" value="F:L-threonylcarbamoyladenylate synthase"/>
    <property type="evidence" value="ECO:0007669"/>
    <property type="project" value="UniProtKB-EC"/>
</dbReference>
<feature type="domain" description="YrdC-like" evidence="12">
    <location>
        <begin position="3"/>
        <end position="185"/>
    </location>
</feature>
<dbReference type="GO" id="GO:0006450">
    <property type="term" value="P:regulation of translational fidelity"/>
    <property type="evidence" value="ECO:0007669"/>
    <property type="project" value="TreeGrafter"/>
</dbReference>
<evidence type="ECO:0000256" key="11">
    <source>
        <dbReference type="ARBA" id="ARBA00048366"/>
    </source>
</evidence>
<evidence type="ECO:0000256" key="10">
    <source>
        <dbReference type="ARBA" id="ARBA00029774"/>
    </source>
</evidence>
<evidence type="ECO:0000313" key="14">
    <source>
        <dbReference type="EMBL" id="KUK97070.1"/>
    </source>
</evidence>
<evidence type="ECO:0000256" key="3">
    <source>
        <dbReference type="ARBA" id="ARBA00012584"/>
    </source>
</evidence>
<dbReference type="PROSITE" id="PS51163">
    <property type="entry name" value="YRDC"/>
    <property type="match status" value="1"/>
</dbReference>
<dbReference type="EC" id="2.7.7.87" evidence="3"/>
<sequence length="194" mass="20794">MTEKAVAKAAEVLARGGTAVYPTETVYGIGASVFIPEAVERIFKIKRRDRTMPLSVAVASFEMMEQVASIDEEDLSLLRKVLPGPVTILVKRGPDLLDIVTAGSPMVGIRFPDHPVALELIGMIGPITSTSANLSGQKPPASIEELDPKITSEVDVILDGGRSRFGRPSTLFDLAARKVIREGAGMERVLELLG</sequence>
<evidence type="ECO:0000256" key="7">
    <source>
        <dbReference type="ARBA" id="ARBA00022695"/>
    </source>
</evidence>
<dbReference type="SUPFAM" id="SSF55821">
    <property type="entry name" value="YrdC/RibB"/>
    <property type="match status" value="1"/>
</dbReference>
<dbReference type="PANTHER" id="PTHR17490:SF16">
    <property type="entry name" value="THREONYLCARBAMOYL-AMP SYNTHASE"/>
    <property type="match status" value="1"/>
</dbReference>
<dbReference type="PATRIC" id="fig|301375.6.peg.1551"/>
<reference evidence="15 16" key="2">
    <citation type="journal article" date="2015" name="MBio">
        <title>Genome-Resolved Metagenomic Analysis Reveals Roles for Candidate Phyla and Other Microbial Community Members in Biogeochemical Transformations in Oil Reservoirs.</title>
        <authorList>
            <person name="Hu P."/>
            <person name="Tom L."/>
            <person name="Singh A."/>
            <person name="Thomas B.C."/>
            <person name="Baker B.J."/>
            <person name="Piceno Y.M."/>
            <person name="Andersen G.L."/>
            <person name="Banfield J.F."/>
        </authorList>
    </citation>
    <scope>NUCLEOTIDE SEQUENCE [LARGE SCALE GENOMIC DNA]</scope>
    <source>
        <strain evidence="13">57_489</strain>
    </source>
</reference>
<evidence type="ECO:0000256" key="1">
    <source>
        <dbReference type="ARBA" id="ARBA00004496"/>
    </source>
</evidence>
<dbReference type="InterPro" id="IPR017945">
    <property type="entry name" value="DHBP_synth_RibB-like_a/b_dom"/>
</dbReference>
<evidence type="ECO:0000256" key="8">
    <source>
        <dbReference type="ARBA" id="ARBA00022741"/>
    </source>
</evidence>
<dbReference type="EMBL" id="LGHB01000005">
    <property type="protein sequence ID" value="KUK97070.1"/>
    <property type="molecule type" value="Genomic_DNA"/>
</dbReference>
<evidence type="ECO:0000313" key="15">
    <source>
        <dbReference type="Proteomes" id="UP000053961"/>
    </source>
</evidence>
<dbReference type="PANTHER" id="PTHR17490">
    <property type="entry name" value="SUA5"/>
    <property type="match status" value="1"/>
</dbReference>
<reference evidence="14" key="1">
    <citation type="journal article" date="2015" name="MBio">
        <title>Genome-resolved metagenomic analysis reveals roles for candidate phyla and other microbial community members in biogeochemical transformations in oil reservoirs.</title>
        <authorList>
            <person name="Hu P."/>
            <person name="Tom L."/>
            <person name="Singh A."/>
            <person name="Thomas B.C."/>
            <person name="Baker B.J."/>
            <person name="Piceno Y.M."/>
            <person name="Andersen G.L."/>
            <person name="Banfield J.F."/>
        </authorList>
    </citation>
    <scope>NUCLEOTIDE SEQUENCE [LARGE SCALE GENOMIC DNA]</scope>
    <source>
        <strain evidence="14">56_747</strain>
    </source>
</reference>
<evidence type="ECO:0000256" key="5">
    <source>
        <dbReference type="ARBA" id="ARBA00022679"/>
    </source>
</evidence>
<gene>
    <name evidence="13" type="ORF">XD72_0120</name>
    <name evidence="14" type="ORF">XE07_0641</name>
</gene>
<name>A0A101IKU4_9EURY</name>
<dbReference type="GO" id="GO:0000049">
    <property type="term" value="F:tRNA binding"/>
    <property type="evidence" value="ECO:0007669"/>
    <property type="project" value="TreeGrafter"/>
</dbReference>
<keyword evidence="4" id="KW-0963">Cytoplasm</keyword>
<comment type="caution">
    <text evidence="14">The sequence shown here is derived from an EMBL/GenBank/DDBJ whole genome shotgun (WGS) entry which is preliminary data.</text>
</comment>
<evidence type="ECO:0000313" key="16">
    <source>
        <dbReference type="Proteomes" id="UP000057043"/>
    </source>
</evidence>
<dbReference type="Pfam" id="PF01300">
    <property type="entry name" value="Sua5_yciO_yrdC"/>
    <property type="match status" value="1"/>
</dbReference>
<protein>
    <recommendedName>
        <fullName evidence="10">L-threonylcarbamoyladenylate synthase</fullName>
        <ecNumber evidence="3">2.7.7.87</ecNumber>
    </recommendedName>
    <alternativeName>
        <fullName evidence="10">L-threonylcarbamoyladenylate synthase</fullName>
    </alternativeName>
</protein>
<proteinExistence type="inferred from homology"/>
<dbReference type="GO" id="GO:0008033">
    <property type="term" value="P:tRNA processing"/>
    <property type="evidence" value="ECO:0007669"/>
    <property type="project" value="UniProtKB-KW"/>
</dbReference>
<organism evidence="14 15">
    <name type="scientific">Methanothrix harundinacea</name>
    <dbReference type="NCBI Taxonomy" id="301375"/>
    <lineage>
        <taxon>Archaea</taxon>
        <taxon>Methanobacteriati</taxon>
        <taxon>Methanobacteriota</taxon>
        <taxon>Stenosarchaea group</taxon>
        <taxon>Methanomicrobia</taxon>
        <taxon>Methanotrichales</taxon>
        <taxon>Methanotrichaceae</taxon>
        <taxon>Methanothrix</taxon>
    </lineage>
</organism>
<keyword evidence="7" id="KW-0548">Nucleotidyltransferase</keyword>
<comment type="subcellular location">
    <subcellularLocation>
        <location evidence="1">Cytoplasm</location>
    </subcellularLocation>
</comment>
<dbReference type="Proteomes" id="UP000057043">
    <property type="component" value="Unassembled WGS sequence"/>
</dbReference>
<evidence type="ECO:0000256" key="9">
    <source>
        <dbReference type="ARBA" id="ARBA00022840"/>
    </source>
</evidence>
<evidence type="ECO:0000313" key="13">
    <source>
        <dbReference type="EMBL" id="KUK45477.1"/>
    </source>
</evidence>
<dbReference type="Proteomes" id="UP000053961">
    <property type="component" value="Unassembled WGS sequence"/>
</dbReference>
<keyword evidence="9" id="KW-0067">ATP-binding</keyword>